<protein>
    <submittedName>
        <fullName evidence="2">Uncharacterized protein</fullName>
    </submittedName>
</protein>
<sequence length="137" mass="15111">MMMIKNTLLVMVLAHCFSVTGANKNIISCEEAMEDGILEPADDIVDANDPTSAGGFAFSGFPCGTTKFFQEDDFETLGCQYNTKFNEYECVSEETKAKTIVEKVLAAFAGANQPCAAKGFKLDGRVKPWWWLCVKEE</sequence>
<proteinExistence type="predicted"/>
<dbReference type="AlphaFoldDB" id="A0A7S1V1X3"/>
<gene>
    <name evidence="2" type="ORF">GOCE00092_LOCUS12362</name>
</gene>
<dbReference type="EMBL" id="HBGK01023847">
    <property type="protein sequence ID" value="CAD9283450.1"/>
    <property type="molecule type" value="Transcribed_RNA"/>
</dbReference>
<organism evidence="2">
    <name type="scientific">Grammatophora oceanica</name>
    <dbReference type="NCBI Taxonomy" id="210454"/>
    <lineage>
        <taxon>Eukaryota</taxon>
        <taxon>Sar</taxon>
        <taxon>Stramenopiles</taxon>
        <taxon>Ochrophyta</taxon>
        <taxon>Bacillariophyta</taxon>
        <taxon>Fragilariophyceae</taxon>
        <taxon>Fragilariophycidae</taxon>
        <taxon>Rhabdonematales</taxon>
        <taxon>Grammatophoraceae</taxon>
        <taxon>Grammatophora</taxon>
    </lineage>
</organism>
<evidence type="ECO:0000256" key="1">
    <source>
        <dbReference type="SAM" id="SignalP"/>
    </source>
</evidence>
<evidence type="ECO:0000313" key="2">
    <source>
        <dbReference type="EMBL" id="CAD9283450.1"/>
    </source>
</evidence>
<feature type="chain" id="PRO_5030789706" evidence="1">
    <location>
        <begin position="23"/>
        <end position="137"/>
    </location>
</feature>
<name>A0A7S1V1X3_9STRA</name>
<reference evidence="2" key="1">
    <citation type="submission" date="2021-01" db="EMBL/GenBank/DDBJ databases">
        <authorList>
            <person name="Corre E."/>
            <person name="Pelletier E."/>
            <person name="Niang G."/>
            <person name="Scheremetjew M."/>
            <person name="Finn R."/>
            <person name="Kale V."/>
            <person name="Holt S."/>
            <person name="Cochrane G."/>
            <person name="Meng A."/>
            <person name="Brown T."/>
            <person name="Cohen L."/>
        </authorList>
    </citation>
    <scope>NUCLEOTIDE SEQUENCE</scope>
    <source>
        <strain evidence="2">CCMP 410</strain>
    </source>
</reference>
<keyword evidence="1" id="KW-0732">Signal</keyword>
<feature type="signal peptide" evidence="1">
    <location>
        <begin position="1"/>
        <end position="22"/>
    </location>
</feature>
<accession>A0A7S1V1X3</accession>